<comment type="caution">
    <text evidence="1">The sequence shown here is derived from an EMBL/GenBank/DDBJ whole genome shotgun (WGS) entry which is preliminary data.</text>
</comment>
<protein>
    <submittedName>
        <fullName evidence="1">DUF4279 domain-containing protein</fullName>
    </submittedName>
</protein>
<reference evidence="1" key="1">
    <citation type="submission" date="2019-02" db="EMBL/GenBank/DDBJ databases">
        <title>Draft genome of the type strain Pelomonas aquatica CCUG 52575T.</title>
        <authorList>
            <person name="Gomila M."/>
            <person name="Lalucat J."/>
        </authorList>
    </citation>
    <scope>NUCLEOTIDE SEQUENCE</scope>
    <source>
        <strain evidence="1">CCUG 52575</strain>
    </source>
</reference>
<dbReference type="Pfam" id="PF14106">
    <property type="entry name" value="DUF4279"/>
    <property type="match status" value="1"/>
</dbReference>
<keyword evidence="2" id="KW-1185">Reference proteome</keyword>
<dbReference type="AlphaFoldDB" id="A0A9X4RA75"/>
<proteinExistence type="predicted"/>
<evidence type="ECO:0000313" key="1">
    <source>
        <dbReference type="EMBL" id="MDG0865183.1"/>
    </source>
</evidence>
<dbReference type="EMBL" id="SGUG01000056">
    <property type="protein sequence ID" value="MDG0865183.1"/>
    <property type="molecule type" value="Genomic_DNA"/>
</dbReference>
<dbReference type="Proteomes" id="UP001152766">
    <property type="component" value="Unassembled WGS sequence"/>
</dbReference>
<accession>A0A9X4RA75</accession>
<dbReference type="RefSeq" id="WP_268151984.1">
    <property type="nucleotide sequence ID" value="NZ_JAPPUW010000014.1"/>
</dbReference>
<evidence type="ECO:0000313" key="2">
    <source>
        <dbReference type="Proteomes" id="UP001152766"/>
    </source>
</evidence>
<dbReference type="InterPro" id="IPR025459">
    <property type="entry name" value="DUF4279"/>
</dbReference>
<organism evidence="1 2">
    <name type="scientific">Pelomonas aquatica</name>
    <dbReference type="NCBI Taxonomy" id="431058"/>
    <lineage>
        <taxon>Bacteria</taxon>
        <taxon>Pseudomonadati</taxon>
        <taxon>Pseudomonadota</taxon>
        <taxon>Betaproteobacteria</taxon>
        <taxon>Burkholderiales</taxon>
        <taxon>Sphaerotilaceae</taxon>
        <taxon>Roseateles</taxon>
    </lineage>
</organism>
<sequence>MSVIDHSRACLRIFGDDLIPEEITAALGAAPTKSETRGEVLRSRNGRERVAKQGSWRLDAANMEPEDTNAQVQELLSKLTADLTVWHDMARRFEIDLFCGWFMGQTNDGAELSPATLLALGARGIALSLDIYAPTADE</sequence>
<name>A0A9X4RA75_9BURK</name>
<gene>
    <name evidence="1" type="ORF">EXJ73_22230</name>
</gene>